<dbReference type="PRINTS" id="PR00344">
    <property type="entry name" value="BCTRLSENSOR"/>
</dbReference>
<dbReference type="Gene3D" id="3.30.565.10">
    <property type="entry name" value="Histidine kinase-like ATPase, C-terminal domain"/>
    <property type="match status" value="1"/>
</dbReference>
<feature type="domain" description="Histidine kinase" evidence="4">
    <location>
        <begin position="85"/>
        <end position="334"/>
    </location>
</feature>
<dbReference type="SUPFAM" id="SSF47384">
    <property type="entry name" value="Homodimeric domain of signal transducing histidine kinase"/>
    <property type="match status" value="1"/>
</dbReference>
<evidence type="ECO:0000256" key="1">
    <source>
        <dbReference type="ARBA" id="ARBA00000085"/>
    </source>
</evidence>
<gene>
    <name evidence="5" type="ORF">ESV24_05275</name>
</gene>
<dbReference type="SMART" id="SM00387">
    <property type="entry name" value="HATPase_c"/>
    <property type="match status" value="1"/>
</dbReference>
<evidence type="ECO:0000256" key="2">
    <source>
        <dbReference type="ARBA" id="ARBA00012438"/>
    </source>
</evidence>
<dbReference type="InterPro" id="IPR003661">
    <property type="entry name" value="HisK_dim/P_dom"/>
</dbReference>
<evidence type="ECO:0000313" key="6">
    <source>
        <dbReference type="Proteomes" id="UP000321945"/>
    </source>
</evidence>
<dbReference type="AlphaFoldDB" id="A0A5C6YRD6"/>
<proteinExistence type="predicted"/>
<dbReference type="EMBL" id="VORU01000003">
    <property type="protein sequence ID" value="TXD70023.1"/>
    <property type="molecule type" value="Genomic_DNA"/>
</dbReference>
<dbReference type="Pfam" id="PF02518">
    <property type="entry name" value="HATPase_c"/>
    <property type="match status" value="1"/>
</dbReference>
<comment type="caution">
    <text evidence="5">The sequence shown here is derived from an EMBL/GenBank/DDBJ whole genome shotgun (WGS) entry which is preliminary data.</text>
</comment>
<evidence type="ECO:0000256" key="3">
    <source>
        <dbReference type="ARBA" id="ARBA00022553"/>
    </source>
</evidence>
<accession>A0A5C6YRD6</accession>
<dbReference type="InterPro" id="IPR004358">
    <property type="entry name" value="Sig_transdc_His_kin-like_C"/>
</dbReference>
<dbReference type="EC" id="2.7.13.3" evidence="2"/>
<reference evidence="5 6" key="1">
    <citation type="submission" date="2019-08" db="EMBL/GenBank/DDBJ databases">
        <title>Genome of Aequorivita lipolytica Y10-2 (type strain).</title>
        <authorList>
            <person name="Bowman J.P."/>
        </authorList>
    </citation>
    <scope>NUCLEOTIDE SEQUENCE [LARGE SCALE GENOMIC DNA]</scope>
    <source>
        <strain evidence="5 6">Y10-2</strain>
    </source>
</reference>
<dbReference type="PROSITE" id="PS50109">
    <property type="entry name" value="HIS_KIN"/>
    <property type="match status" value="1"/>
</dbReference>
<dbReference type="Proteomes" id="UP000321945">
    <property type="component" value="Unassembled WGS sequence"/>
</dbReference>
<dbReference type="SUPFAM" id="SSF55874">
    <property type="entry name" value="ATPase domain of HSP90 chaperone/DNA topoisomerase II/histidine kinase"/>
    <property type="match status" value="1"/>
</dbReference>
<dbReference type="InterPro" id="IPR036097">
    <property type="entry name" value="HisK_dim/P_sf"/>
</dbReference>
<dbReference type="GO" id="GO:0000155">
    <property type="term" value="F:phosphorelay sensor kinase activity"/>
    <property type="evidence" value="ECO:0007669"/>
    <property type="project" value="InterPro"/>
</dbReference>
<evidence type="ECO:0000259" key="4">
    <source>
        <dbReference type="PROSITE" id="PS50109"/>
    </source>
</evidence>
<dbReference type="Pfam" id="PF00512">
    <property type="entry name" value="HisKA"/>
    <property type="match status" value="1"/>
</dbReference>
<dbReference type="Gene3D" id="1.10.287.130">
    <property type="match status" value="1"/>
</dbReference>
<dbReference type="CDD" id="cd00082">
    <property type="entry name" value="HisKA"/>
    <property type="match status" value="1"/>
</dbReference>
<dbReference type="InterPro" id="IPR036890">
    <property type="entry name" value="HATPase_C_sf"/>
</dbReference>
<dbReference type="PANTHER" id="PTHR43065:SF42">
    <property type="entry name" value="TWO-COMPONENT SENSOR PPRA"/>
    <property type="match status" value="1"/>
</dbReference>
<dbReference type="PANTHER" id="PTHR43065">
    <property type="entry name" value="SENSOR HISTIDINE KINASE"/>
    <property type="match status" value="1"/>
</dbReference>
<protein>
    <recommendedName>
        <fullName evidence="2">histidine kinase</fullName>
        <ecNumber evidence="2">2.7.13.3</ecNumber>
    </recommendedName>
</protein>
<name>A0A5C6YRD6_9FLAO</name>
<comment type="catalytic activity">
    <reaction evidence="1">
        <text>ATP + protein L-histidine = ADP + protein N-phospho-L-histidine.</text>
        <dbReference type="EC" id="2.7.13.3"/>
    </reaction>
</comment>
<keyword evidence="6" id="KW-1185">Reference proteome</keyword>
<evidence type="ECO:0000313" key="5">
    <source>
        <dbReference type="EMBL" id="TXD70023.1"/>
    </source>
</evidence>
<dbReference type="OrthoDB" id="1931120at2"/>
<dbReference type="SMART" id="SM00388">
    <property type="entry name" value="HisKA"/>
    <property type="match status" value="1"/>
</dbReference>
<dbReference type="InterPro" id="IPR005467">
    <property type="entry name" value="His_kinase_dom"/>
</dbReference>
<organism evidence="5 6">
    <name type="scientific">Aequorivita lipolytica</name>
    <dbReference type="NCBI Taxonomy" id="153267"/>
    <lineage>
        <taxon>Bacteria</taxon>
        <taxon>Pseudomonadati</taxon>
        <taxon>Bacteroidota</taxon>
        <taxon>Flavobacteriia</taxon>
        <taxon>Flavobacteriales</taxon>
        <taxon>Flavobacteriaceae</taxon>
        <taxon>Aequorivita</taxon>
    </lineage>
</organism>
<sequence length="334" mass="37052">MPLSLAIYLGYTFGNRSKSLINKLKEVELLSEENHRILSTQNETLEMQVKERTSALNTSLENLKATQSQLIQAEKMASLGELTAGIAHEIQNPLNFVNNFSEVSNELLAEMNLELNKGAIEEAKAISEDIKQNLEKIAHHGKRADGIVKGMLQHSQKNTGEKEFTDINKLADEYLRLAYHGLRAKDKSFNATLETDYDDSIGKIEIVPQDIGRVVLNLITNAFYAVNERKNESNDKDFKPTVSVSTKKGKEKIQISVKDNGNGIPKNILDKIFQPFFTTKPTGQGTGLGLSLSYDIVKANGGELKVETKVDEGNPDDFGKGKGTEFIISLPIKR</sequence>
<keyword evidence="3" id="KW-0597">Phosphoprotein</keyword>
<dbReference type="InterPro" id="IPR003594">
    <property type="entry name" value="HATPase_dom"/>
</dbReference>